<sequence length="557" mass="60172">MHVPRTFRLSRQAAIASLAVFLAVACGGAPAEPSGAGNTSAAPVKGGALTFAADTEPVSFDVHVSSQDITGAILRNVFDSLIAEDAAGKFHPWLAESWEVAPDLKSYTFHLRKDVKFHDGTPFDAEAVKINFDRIADPATKSQLAASLLGPYTGTKIVDPHTVTVEFSAPFAPFLQAASTAYLGFYSPKTIAANAATLGSGGSVGVGTGPFVFTEYAKGQQAVFTRNPAYAWPPKTAVHTGPAYLDKLTVRFLPEASVRVGSLTSRQIDVAAAIPPANAGTIDGNAALTLLNADYPGGNYSIYLNASKAPLNDEKVRKALQRGLDIDTNVKALYFGHFKRAWSPLAPTTPGYNTALENSWPYDPALANQLLDEAGWTARDADGYRVKDGKRLVVDWPLLPAQYVRDQRDILGQAFQADLKKIGVEVKRPQADIGTYLERVYGGKADMADYSWSRFEPDVLWLLFNGASRPQEGGQNATFLNDPDLTKWTDQGRATLDEAVRADVYGRTQQRAVDLALVIPVYTQSQVLGLGKQVRGLTLDANAWPLFYDVWLGKTTQ</sequence>
<keyword evidence="8" id="KW-1185">Reference proteome</keyword>
<dbReference type="CDD" id="cd08492">
    <property type="entry name" value="PBP2_NikA_DppA_OppA_like_15"/>
    <property type="match status" value="1"/>
</dbReference>
<dbReference type="PANTHER" id="PTHR30290:SF9">
    <property type="entry name" value="OLIGOPEPTIDE-BINDING PROTEIN APPA"/>
    <property type="match status" value="1"/>
</dbReference>
<feature type="signal peptide" evidence="5">
    <location>
        <begin position="1"/>
        <end position="31"/>
    </location>
</feature>
<evidence type="ECO:0000256" key="1">
    <source>
        <dbReference type="ARBA" id="ARBA00004193"/>
    </source>
</evidence>
<evidence type="ECO:0000256" key="2">
    <source>
        <dbReference type="ARBA" id="ARBA00005695"/>
    </source>
</evidence>
<dbReference type="GO" id="GO:0015833">
    <property type="term" value="P:peptide transport"/>
    <property type="evidence" value="ECO:0007669"/>
    <property type="project" value="TreeGrafter"/>
</dbReference>
<feature type="chain" id="PRO_5024407439" evidence="5">
    <location>
        <begin position="32"/>
        <end position="557"/>
    </location>
</feature>
<keyword evidence="3" id="KW-0813">Transport</keyword>
<dbReference type="InterPro" id="IPR030678">
    <property type="entry name" value="Peptide/Ni-bd"/>
</dbReference>
<dbReference type="PROSITE" id="PS01040">
    <property type="entry name" value="SBP_BACTERIAL_5"/>
    <property type="match status" value="1"/>
</dbReference>
<dbReference type="OrthoDB" id="5240629at2"/>
<name>A0A5M3WKX5_9ACTN</name>
<evidence type="ECO:0000313" key="7">
    <source>
        <dbReference type="EMBL" id="GES08692.1"/>
    </source>
</evidence>
<dbReference type="PIRSF" id="PIRSF002741">
    <property type="entry name" value="MppA"/>
    <property type="match status" value="1"/>
</dbReference>
<dbReference type="SUPFAM" id="SSF53850">
    <property type="entry name" value="Periplasmic binding protein-like II"/>
    <property type="match status" value="1"/>
</dbReference>
<accession>A0A5M3WKX5</accession>
<comment type="subcellular location">
    <subcellularLocation>
        <location evidence="1">Cell membrane</location>
        <topology evidence="1">Lipid-anchor</topology>
    </subcellularLocation>
</comment>
<reference evidence="7 8" key="1">
    <citation type="submission" date="2019-10" db="EMBL/GenBank/DDBJ databases">
        <title>Whole genome shotgun sequence of Acrocarpospora macrocephala NBRC 16266.</title>
        <authorList>
            <person name="Ichikawa N."/>
            <person name="Kimura A."/>
            <person name="Kitahashi Y."/>
            <person name="Komaki H."/>
            <person name="Oguchi A."/>
        </authorList>
    </citation>
    <scope>NUCLEOTIDE SEQUENCE [LARGE SCALE GENOMIC DNA]</scope>
    <source>
        <strain evidence="7 8">NBRC 16266</strain>
    </source>
</reference>
<comment type="similarity">
    <text evidence="2">Belongs to the bacterial solute-binding protein 5 family.</text>
</comment>
<gene>
    <name evidence="7" type="ORF">Amac_022880</name>
</gene>
<dbReference type="EMBL" id="BLAE01000011">
    <property type="protein sequence ID" value="GES08692.1"/>
    <property type="molecule type" value="Genomic_DNA"/>
</dbReference>
<comment type="caution">
    <text evidence="7">The sequence shown here is derived from an EMBL/GenBank/DDBJ whole genome shotgun (WGS) entry which is preliminary data.</text>
</comment>
<evidence type="ECO:0000256" key="4">
    <source>
        <dbReference type="ARBA" id="ARBA00022729"/>
    </source>
</evidence>
<dbReference type="Gene3D" id="3.40.190.10">
    <property type="entry name" value="Periplasmic binding protein-like II"/>
    <property type="match status" value="1"/>
</dbReference>
<dbReference type="GO" id="GO:0043190">
    <property type="term" value="C:ATP-binding cassette (ABC) transporter complex"/>
    <property type="evidence" value="ECO:0007669"/>
    <property type="project" value="InterPro"/>
</dbReference>
<dbReference type="InterPro" id="IPR000914">
    <property type="entry name" value="SBP_5_dom"/>
</dbReference>
<protein>
    <submittedName>
        <fullName evidence="7">Peptide ABC transporter</fullName>
    </submittedName>
</protein>
<dbReference type="GO" id="GO:1904680">
    <property type="term" value="F:peptide transmembrane transporter activity"/>
    <property type="evidence" value="ECO:0007669"/>
    <property type="project" value="TreeGrafter"/>
</dbReference>
<dbReference type="AlphaFoldDB" id="A0A5M3WKX5"/>
<feature type="domain" description="Solute-binding protein family 5" evidence="6">
    <location>
        <begin position="89"/>
        <end position="462"/>
    </location>
</feature>
<evidence type="ECO:0000313" key="8">
    <source>
        <dbReference type="Proteomes" id="UP000331127"/>
    </source>
</evidence>
<organism evidence="7 8">
    <name type="scientific">Acrocarpospora macrocephala</name>
    <dbReference type="NCBI Taxonomy" id="150177"/>
    <lineage>
        <taxon>Bacteria</taxon>
        <taxon>Bacillati</taxon>
        <taxon>Actinomycetota</taxon>
        <taxon>Actinomycetes</taxon>
        <taxon>Streptosporangiales</taxon>
        <taxon>Streptosporangiaceae</taxon>
        <taxon>Acrocarpospora</taxon>
    </lineage>
</organism>
<dbReference type="InterPro" id="IPR023765">
    <property type="entry name" value="SBP_5_CS"/>
</dbReference>
<dbReference type="InterPro" id="IPR039424">
    <property type="entry name" value="SBP_5"/>
</dbReference>
<evidence type="ECO:0000259" key="6">
    <source>
        <dbReference type="Pfam" id="PF00496"/>
    </source>
</evidence>
<proteinExistence type="inferred from homology"/>
<dbReference type="PANTHER" id="PTHR30290">
    <property type="entry name" value="PERIPLASMIC BINDING COMPONENT OF ABC TRANSPORTER"/>
    <property type="match status" value="1"/>
</dbReference>
<dbReference type="GO" id="GO:0042597">
    <property type="term" value="C:periplasmic space"/>
    <property type="evidence" value="ECO:0007669"/>
    <property type="project" value="UniProtKB-ARBA"/>
</dbReference>
<evidence type="ECO:0000256" key="3">
    <source>
        <dbReference type="ARBA" id="ARBA00022448"/>
    </source>
</evidence>
<dbReference type="PROSITE" id="PS51257">
    <property type="entry name" value="PROKAR_LIPOPROTEIN"/>
    <property type="match status" value="1"/>
</dbReference>
<dbReference type="Pfam" id="PF00496">
    <property type="entry name" value="SBP_bac_5"/>
    <property type="match status" value="1"/>
</dbReference>
<dbReference type="Proteomes" id="UP000331127">
    <property type="component" value="Unassembled WGS sequence"/>
</dbReference>
<evidence type="ECO:0000256" key="5">
    <source>
        <dbReference type="SAM" id="SignalP"/>
    </source>
</evidence>
<dbReference type="Gene3D" id="3.90.76.10">
    <property type="entry name" value="Dipeptide-binding Protein, Domain 1"/>
    <property type="match status" value="1"/>
</dbReference>
<keyword evidence="4 5" id="KW-0732">Signal</keyword>
<dbReference type="Gene3D" id="3.10.105.10">
    <property type="entry name" value="Dipeptide-binding Protein, Domain 3"/>
    <property type="match status" value="1"/>
</dbReference>